<dbReference type="SUPFAM" id="SSF51445">
    <property type="entry name" value="(Trans)glycosidases"/>
    <property type="match status" value="1"/>
</dbReference>
<dbReference type="InterPro" id="IPR032091">
    <property type="entry name" value="Malt_amylase-like_C"/>
</dbReference>
<dbReference type="SUPFAM" id="SSF51011">
    <property type="entry name" value="Glycosyl hydrolase domain"/>
    <property type="match status" value="1"/>
</dbReference>
<dbReference type="EMBL" id="LAZR01000017">
    <property type="protein sequence ID" value="KKO05974.1"/>
    <property type="molecule type" value="Genomic_DNA"/>
</dbReference>
<comment type="caution">
    <text evidence="2">The sequence shown here is derived from an EMBL/GenBank/DDBJ whole genome shotgun (WGS) entry which is preliminary data.</text>
</comment>
<dbReference type="GO" id="GO:0047669">
    <property type="term" value="F:amylosucrase activity"/>
    <property type="evidence" value="ECO:0007669"/>
    <property type="project" value="InterPro"/>
</dbReference>
<dbReference type="CDD" id="cd11324">
    <property type="entry name" value="AmyAc_Amylosucrase"/>
    <property type="match status" value="1"/>
</dbReference>
<dbReference type="PANTHER" id="PTHR10357:SF213">
    <property type="entry name" value="ALPHA AMYLASE CATALYTIC REGION"/>
    <property type="match status" value="1"/>
</dbReference>
<dbReference type="SMART" id="SM00642">
    <property type="entry name" value="Aamy"/>
    <property type="match status" value="1"/>
</dbReference>
<dbReference type="Pfam" id="PF16657">
    <property type="entry name" value="Malt_amylase_C"/>
    <property type="match status" value="1"/>
</dbReference>
<evidence type="ECO:0000259" key="1">
    <source>
        <dbReference type="SMART" id="SM00642"/>
    </source>
</evidence>
<accession>A0A0F9YMW6</accession>
<organism evidence="2">
    <name type="scientific">marine sediment metagenome</name>
    <dbReference type="NCBI Taxonomy" id="412755"/>
    <lineage>
        <taxon>unclassified sequences</taxon>
        <taxon>metagenomes</taxon>
        <taxon>ecological metagenomes</taxon>
    </lineage>
</organism>
<dbReference type="PANTHER" id="PTHR10357">
    <property type="entry name" value="ALPHA-AMYLASE FAMILY MEMBER"/>
    <property type="match status" value="1"/>
</dbReference>
<sequence>MNQAELLRLLATKGQKKKGAQSLTFLFEQRLATNLSIIKTQFFSLYPETEHKVFFYTLLDKLESLFKARPTELQKQDIERLNLGNWYQSEQMVGMQLYVDRFNNDINGLKDKLPYFEDLGVNFLHLMPITTRPSGENDGGYAVNSYHEIDSKYGTKEDFTTFTKKARENNIFLMLDFVVNHTSDEFEWAQKAKEGSLHHQNYYYTYSNRHIPDEFEKTLPEIFPQSAPGNFTYNKDMEKWVMTCFNNYQWDLNYRNPEVFIEMLGNLMSLANLGVDVIRFDALAFLWKKLGTLSQNLPEAHTLISLFRMCLQVIAPGVILLAEAIVAPRNIIKYFGEGTAEGNECEIAYNASLMALLWNSIATKKASLMVKSVTEVPNKPKDGTWINYIRCHDDIGLGYEDDFVRAIGSDPTAHKQFILNYYCGKLEWSPAKGLMFMYNPKNGDGRITGSAASLLGLETALEQNNKNIIDYAISKILMMHGVILTYGGIPMIYAGDEIGTLNDYSYEQNDDHVNDNRWVNRPMQNWDTIAQLKKSNDSPSAIIFNGLKHMIQLRKEHSVFADSNDIKIHGCPNEHVFAFQRTHEGETVWVLSNFNEVTETLNIGWILSIGIHAGKNSIDLLTGKAFELIHNELPLKPYEQLWLKNI</sequence>
<proteinExistence type="predicted"/>
<dbReference type="InterPro" id="IPR013780">
    <property type="entry name" value="Glyco_hydro_b"/>
</dbReference>
<dbReference type="InterPro" id="IPR044077">
    <property type="entry name" value="Amylosucrase"/>
</dbReference>
<gene>
    <name evidence="2" type="ORF">LCGC14_0069860</name>
</gene>
<name>A0A0F9YMW6_9ZZZZ</name>
<dbReference type="InterPro" id="IPR045857">
    <property type="entry name" value="O16G_dom_2"/>
</dbReference>
<dbReference type="Gene3D" id="3.90.400.10">
    <property type="entry name" value="Oligo-1,6-glucosidase, Domain 2"/>
    <property type="match status" value="1"/>
</dbReference>
<dbReference type="Gene3D" id="3.20.20.80">
    <property type="entry name" value="Glycosidases"/>
    <property type="match status" value="1"/>
</dbReference>
<dbReference type="GO" id="GO:0005975">
    <property type="term" value="P:carbohydrate metabolic process"/>
    <property type="evidence" value="ECO:0007669"/>
    <property type="project" value="InterPro"/>
</dbReference>
<dbReference type="InterPro" id="IPR006047">
    <property type="entry name" value="GH13_cat_dom"/>
</dbReference>
<feature type="domain" description="Glycosyl hydrolase family 13 catalytic" evidence="1">
    <location>
        <begin position="96"/>
        <end position="554"/>
    </location>
</feature>
<reference evidence="2" key="1">
    <citation type="journal article" date="2015" name="Nature">
        <title>Complex archaea that bridge the gap between prokaryotes and eukaryotes.</title>
        <authorList>
            <person name="Spang A."/>
            <person name="Saw J.H."/>
            <person name="Jorgensen S.L."/>
            <person name="Zaremba-Niedzwiedzka K."/>
            <person name="Martijn J."/>
            <person name="Lind A.E."/>
            <person name="van Eijk R."/>
            <person name="Schleper C."/>
            <person name="Guy L."/>
            <person name="Ettema T.J."/>
        </authorList>
    </citation>
    <scope>NUCLEOTIDE SEQUENCE</scope>
</reference>
<dbReference type="Gene3D" id="1.10.1740.10">
    <property type="match status" value="1"/>
</dbReference>
<protein>
    <recommendedName>
        <fullName evidence="1">Glycosyl hydrolase family 13 catalytic domain-containing protein</fullName>
    </recommendedName>
</protein>
<dbReference type="InterPro" id="IPR017853">
    <property type="entry name" value="GH"/>
</dbReference>
<dbReference type="AlphaFoldDB" id="A0A0F9YMW6"/>
<dbReference type="Gene3D" id="2.60.40.1180">
    <property type="entry name" value="Golgi alpha-mannosidase II"/>
    <property type="match status" value="1"/>
</dbReference>
<dbReference type="Pfam" id="PF00128">
    <property type="entry name" value="Alpha-amylase"/>
    <property type="match status" value="1"/>
</dbReference>
<evidence type="ECO:0000313" key="2">
    <source>
        <dbReference type="EMBL" id="KKO05974.1"/>
    </source>
</evidence>